<gene>
    <name evidence="2" type="ORF">ACFOMG_09105</name>
</gene>
<evidence type="ECO:0000313" key="3">
    <source>
        <dbReference type="Proteomes" id="UP001595722"/>
    </source>
</evidence>
<dbReference type="EMBL" id="JBHRYB010000005">
    <property type="protein sequence ID" value="MFC3680258.1"/>
    <property type="molecule type" value="Genomic_DNA"/>
</dbReference>
<dbReference type="SUPFAM" id="SSF53474">
    <property type="entry name" value="alpha/beta-Hydrolases"/>
    <property type="match status" value="1"/>
</dbReference>
<proteinExistence type="predicted"/>
<reference evidence="3" key="1">
    <citation type="journal article" date="2019" name="Int. J. Syst. Evol. Microbiol.">
        <title>The Global Catalogue of Microorganisms (GCM) 10K type strain sequencing project: providing services to taxonomists for standard genome sequencing and annotation.</title>
        <authorList>
            <consortium name="The Broad Institute Genomics Platform"/>
            <consortium name="The Broad Institute Genome Sequencing Center for Infectious Disease"/>
            <person name="Wu L."/>
            <person name="Ma J."/>
        </authorList>
    </citation>
    <scope>NUCLEOTIDE SEQUENCE [LARGE SCALE GENOMIC DNA]</scope>
    <source>
        <strain evidence="3">KCTC 42424</strain>
    </source>
</reference>
<keyword evidence="3" id="KW-1185">Reference proteome</keyword>
<dbReference type="InterPro" id="IPR029058">
    <property type="entry name" value="AB_hydrolase_fold"/>
</dbReference>
<dbReference type="RefSeq" id="WP_376866148.1">
    <property type="nucleotide sequence ID" value="NZ_JBHRYB010000005.1"/>
</dbReference>
<sequence length="725" mass="82572">MRLLKRSLLIAFALTLLLTALYATLHLYVRDKLKLNHSYPLVESMPADALRANLPAYQGLPPWQQQRPRDPFPFPIAFGDSGPAQALFAGDKQYPFMCQGLDSGLGQPLVDNQQGLGTPVYQQDDDGRLTRQIIGYSQDCLLPTRLHYFYSNQQQDWQRSDDQLPAAADDQQLLVRVESGTINRFIYALFIPTSRQDQREQPDLSRWNGKLIYHFKGAIGIGFQQGQARLKRILRDMRPALEKGYAIVYSSGNETDNHYNILLQEDTALRVKQQFISRYGRPEYTLGFGDSGGALQQYLLAQNRPGLIQGGVAIVAYPDMTSQILYGLDCPLLEYYFDHLAEDKTFWQSAANRNLISGLAYHPEFSARAQSIENATRLLRLEKPLQRRGATECNYSWRGTVQMVNNPRFNTHYARYSNTVQQQNYWTHWQDNRDVYGTDQDGRAPVPWSNQGVQYGLNAWKKGAISARQFFDINRKIGGWQPQQVFQPERYWLVSGASSLLDFSPYQTANFSHQGQAMTLAPRTPGNLAAARGAYLSGNVFQGRLTIPLIDVRVYRDDILDIHHSWAALSSRQRILDHNGENLYQSIWMAERNYKQIRWDAFTALEQWLDHDGGQPSGRALFAQDRCVDRHGQLIASGADVWHGNWNQQATGRCSQRFPFFQSSRQVAGDSAAASTLFCLRISIDHAIRSGLYQPLDVSDYRQQLLQTFPDGVCDYRQPDLASPQ</sequence>
<dbReference type="Pfam" id="PF19878">
    <property type="entry name" value="DUF6351"/>
    <property type="match status" value="1"/>
</dbReference>
<organism evidence="2 3">
    <name type="scientific">Bacterioplanoides pacificum</name>
    <dbReference type="NCBI Taxonomy" id="1171596"/>
    <lineage>
        <taxon>Bacteria</taxon>
        <taxon>Pseudomonadati</taxon>
        <taxon>Pseudomonadota</taxon>
        <taxon>Gammaproteobacteria</taxon>
        <taxon>Oceanospirillales</taxon>
        <taxon>Oceanospirillaceae</taxon>
        <taxon>Bacterioplanoides</taxon>
    </lineage>
</organism>
<comment type="caution">
    <text evidence="2">The sequence shown here is derived from an EMBL/GenBank/DDBJ whole genome shotgun (WGS) entry which is preliminary data.</text>
</comment>
<feature type="domain" description="DUF6351" evidence="1">
    <location>
        <begin position="86"/>
        <end position="722"/>
    </location>
</feature>
<name>A0ABV7VTD1_9GAMM</name>
<evidence type="ECO:0000259" key="1">
    <source>
        <dbReference type="Pfam" id="PF19878"/>
    </source>
</evidence>
<accession>A0ABV7VTD1</accession>
<protein>
    <submittedName>
        <fullName evidence="2">DUF6351 family protein</fullName>
    </submittedName>
</protein>
<dbReference type="InterPro" id="IPR045556">
    <property type="entry name" value="DUF6351"/>
</dbReference>
<dbReference type="Proteomes" id="UP001595722">
    <property type="component" value="Unassembled WGS sequence"/>
</dbReference>
<evidence type="ECO:0000313" key="2">
    <source>
        <dbReference type="EMBL" id="MFC3680258.1"/>
    </source>
</evidence>